<name>A0ACC3TD27_9ASCO</name>
<evidence type="ECO:0000313" key="1">
    <source>
        <dbReference type="EMBL" id="KAK9319023.1"/>
    </source>
</evidence>
<organism evidence="1 2">
    <name type="scientific">Lipomyces orientalis</name>
    <dbReference type="NCBI Taxonomy" id="1233043"/>
    <lineage>
        <taxon>Eukaryota</taxon>
        <taxon>Fungi</taxon>
        <taxon>Dikarya</taxon>
        <taxon>Ascomycota</taxon>
        <taxon>Saccharomycotina</taxon>
        <taxon>Lipomycetes</taxon>
        <taxon>Lipomycetales</taxon>
        <taxon>Lipomycetaceae</taxon>
        <taxon>Lipomyces</taxon>
    </lineage>
</organism>
<accession>A0ACC3TD27</accession>
<evidence type="ECO:0000313" key="2">
    <source>
        <dbReference type="Proteomes" id="UP001489719"/>
    </source>
</evidence>
<dbReference type="Proteomes" id="UP001489719">
    <property type="component" value="Unassembled WGS sequence"/>
</dbReference>
<sequence length="182" mass="20972">MGTCAFEKLITDYFLDFELPEYQEFIDRVTINKYRTREIWIEISAKVHEKLNDLEVRIEKWFEEYSQDAGEYAFEHLHLPPPTTFHLATAHPITANCGASIRSAIATTSSHSQNSPVPNADKRHLHVKTYLDNKYGSMLNNASIICRSVNYIVFHASNGAIRNLVFPFEIAYYVIQDLVERG</sequence>
<gene>
    <name evidence="1" type="ORF">V1517DRAFT_376841</name>
</gene>
<proteinExistence type="predicted"/>
<reference evidence="2" key="1">
    <citation type="journal article" date="2024" name="Front. Bioeng. Biotechnol.">
        <title>Genome-scale model development and genomic sequencing of the oleaginous clade Lipomyces.</title>
        <authorList>
            <person name="Czajka J.J."/>
            <person name="Han Y."/>
            <person name="Kim J."/>
            <person name="Mondo S.J."/>
            <person name="Hofstad B.A."/>
            <person name="Robles A."/>
            <person name="Haridas S."/>
            <person name="Riley R."/>
            <person name="LaButti K."/>
            <person name="Pangilinan J."/>
            <person name="Andreopoulos W."/>
            <person name="Lipzen A."/>
            <person name="Yan J."/>
            <person name="Wang M."/>
            <person name="Ng V."/>
            <person name="Grigoriev I.V."/>
            <person name="Spatafora J.W."/>
            <person name="Magnuson J.K."/>
            <person name="Baker S.E."/>
            <person name="Pomraning K.R."/>
        </authorList>
    </citation>
    <scope>NUCLEOTIDE SEQUENCE [LARGE SCALE GENOMIC DNA]</scope>
    <source>
        <strain evidence="2">CBS 10300</strain>
    </source>
</reference>
<protein>
    <submittedName>
        <fullName evidence="1">Uncharacterized protein</fullName>
    </submittedName>
</protein>
<dbReference type="EMBL" id="MU970241">
    <property type="protein sequence ID" value="KAK9319023.1"/>
    <property type="molecule type" value="Genomic_DNA"/>
</dbReference>
<comment type="caution">
    <text evidence="1">The sequence shown here is derived from an EMBL/GenBank/DDBJ whole genome shotgun (WGS) entry which is preliminary data.</text>
</comment>
<keyword evidence="2" id="KW-1185">Reference proteome</keyword>